<dbReference type="Gene3D" id="3.40.190.10">
    <property type="entry name" value="Periplasmic binding protein-like II"/>
    <property type="match status" value="2"/>
</dbReference>
<dbReference type="NCBIfam" id="TIGR02995">
    <property type="entry name" value="ectoine_ehuB"/>
    <property type="match status" value="1"/>
</dbReference>
<dbReference type="GO" id="GO:0051470">
    <property type="term" value="P:ectoine transmembrane transport"/>
    <property type="evidence" value="ECO:0007669"/>
    <property type="project" value="InterPro"/>
</dbReference>
<dbReference type="PANTHER" id="PTHR35936:SF17">
    <property type="entry name" value="ARGININE-BINDING EXTRACELLULAR PROTEIN ARTP"/>
    <property type="match status" value="1"/>
</dbReference>
<protein>
    <submittedName>
        <fullName evidence="3">Amino acid ABC transporter substrate-binding protein</fullName>
    </submittedName>
</protein>
<dbReference type="PATRIC" id="fig|162209.4.peg.3823"/>
<gene>
    <name evidence="3" type="ORF">IJ22_35940</name>
</gene>
<dbReference type="SUPFAM" id="SSF53850">
    <property type="entry name" value="Periplasmic binding protein-like II"/>
    <property type="match status" value="1"/>
</dbReference>
<dbReference type="Proteomes" id="UP000061660">
    <property type="component" value="Chromosome"/>
</dbReference>
<organism evidence="3 4">
    <name type="scientific">Paenibacillus naphthalenovorans</name>
    <dbReference type="NCBI Taxonomy" id="162209"/>
    <lineage>
        <taxon>Bacteria</taxon>
        <taxon>Bacillati</taxon>
        <taxon>Bacillota</taxon>
        <taxon>Bacilli</taxon>
        <taxon>Bacillales</taxon>
        <taxon>Paenibacillaceae</taxon>
        <taxon>Paenibacillus</taxon>
    </lineage>
</organism>
<reference evidence="3 4" key="2">
    <citation type="journal article" date="2016" name="Genome Announc.">
        <title>Complete Genome Sequences of Two Interactive Moderate Thermophiles, Paenibacillus napthalenovorans 32O-Y and Paenibacillus sp. 32O-W.</title>
        <authorList>
            <person name="Butler R.R.III."/>
            <person name="Wang J."/>
            <person name="Stark B.C."/>
            <person name="Pombert J.F."/>
        </authorList>
    </citation>
    <scope>NUCLEOTIDE SEQUENCE [LARGE SCALE GENOMIC DNA]</scope>
    <source>
        <strain evidence="3 4">32O-Y</strain>
    </source>
</reference>
<dbReference type="Pfam" id="PF00497">
    <property type="entry name" value="SBP_bac_3"/>
    <property type="match status" value="1"/>
</dbReference>
<sequence precursor="true">MNIPLILLLFAAVAGCGTVNDAGAPEGDRPAAAGGNKEGTLARAQEQGYVTVGFANEKPYAYQTADGELTGEAVEIARTVLKNLGINEMRGEFTEFGSLIAGLQAKRFDLITAGMFIHPDRCSAVAFADPEYSIGEAIAVKKGNPLALYSYKDIAGNKSARVAVMAGAVEIGYLEASGVPRDRILVVPDQATAISALQAGRAEAITMTGPSLQSMLDTANDSNLERVSDFQQPIVDGKSVRGYGATAFRQDDQEFKDAFNAELKKLKESGELLTILQKFGFTEDELPGDMTAAKLCGQ</sequence>
<proteinExistence type="predicted"/>
<dbReference type="KEGG" id="pnp:IJ22_35940"/>
<evidence type="ECO:0000256" key="1">
    <source>
        <dbReference type="ARBA" id="ARBA00022729"/>
    </source>
</evidence>
<evidence type="ECO:0000313" key="3">
    <source>
        <dbReference type="EMBL" id="ALS23932.1"/>
    </source>
</evidence>
<reference evidence="4" key="1">
    <citation type="submission" date="2015-12" db="EMBL/GenBank/DDBJ databases">
        <title>Complete genome sequences of two moderately thermophilic Paenibacillus species.</title>
        <authorList>
            <person name="Butler R.III."/>
            <person name="Wang J."/>
            <person name="Stark B.C."/>
            <person name="Pombert J.-F."/>
        </authorList>
    </citation>
    <scope>NUCLEOTIDE SEQUENCE [LARGE SCALE GENOMIC DNA]</scope>
    <source>
        <strain evidence="4">32O-Y</strain>
    </source>
</reference>
<keyword evidence="4" id="KW-1185">Reference proteome</keyword>
<dbReference type="SMART" id="SM00062">
    <property type="entry name" value="PBPb"/>
    <property type="match status" value="1"/>
</dbReference>
<dbReference type="InterPro" id="IPR001638">
    <property type="entry name" value="Solute-binding_3/MltF_N"/>
</dbReference>
<dbReference type="STRING" id="162209.IJ22_35940"/>
<evidence type="ECO:0000259" key="2">
    <source>
        <dbReference type="SMART" id="SM00062"/>
    </source>
</evidence>
<dbReference type="AlphaFoldDB" id="A0A0U2ULG3"/>
<dbReference type="EMBL" id="CP013652">
    <property type="protein sequence ID" value="ALS23932.1"/>
    <property type="molecule type" value="Genomic_DNA"/>
</dbReference>
<dbReference type="PANTHER" id="PTHR35936">
    <property type="entry name" value="MEMBRANE-BOUND LYTIC MUREIN TRANSGLYCOSYLASE F"/>
    <property type="match status" value="1"/>
</dbReference>
<evidence type="ECO:0000313" key="4">
    <source>
        <dbReference type="Proteomes" id="UP000061660"/>
    </source>
</evidence>
<accession>A0A0U2ULG3</accession>
<keyword evidence="1" id="KW-0732">Signal</keyword>
<feature type="domain" description="Solute-binding protein family 3/N-terminal" evidence="2">
    <location>
        <begin position="49"/>
        <end position="283"/>
    </location>
</feature>
<dbReference type="CDD" id="cd01002">
    <property type="entry name" value="PBP2_Ehub_like"/>
    <property type="match status" value="1"/>
</dbReference>
<name>A0A0U2ULG3_9BACL</name>
<dbReference type="GO" id="GO:0033294">
    <property type="term" value="F:ectoine binding"/>
    <property type="evidence" value="ECO:0007669"/>
    <property type="project" value="InterPro"/>
</dbReference>
<dbReference type="InterPro" id="IPR014337">
    <property type="entry name" value="Ectoine_EhuB"/>
</dbReference>